<dbReference type="Pfam" id="PF13279">
    <property type="entry name" value="4HBT_2"/>
    <property type="match status" value="1"/>
</dbReference>
<proteinExistence type="inferred from homology"/>
<accession>A0A3N6PZ69</accession>
<dbReference type="SUPFAM" id="SSF54637">
    <property type="entry name" value="Thioesterase/thiol ester dehydrase-isomerase"/>
    <property type="match status" value="1"/>
</dbReference>
<comment type="function">
    <text evidence="2">Catalyzes the hydrolysis of 1,4-dihydroxy-2-naphthoyl-CoA (DHNA-CoA) to 1,4-dihydroxy-2-naphthoate (DHNA), a reaction involved in phylloquinone (vitamin K1) biosynthesis.</text>
</comment>
<dbReference type="InterPro" id="IPR050563">
    <property type="entry name" value="4-hydroxybenzoyl-CoA_TE"/>
</dbReference>
<dbReference type="Proteomes" id="UP000269154">
    <property type="component" value="Unassembled WGS sequence"/>
</dbReference>
<comment type="catalytic activity">
    <reaction evidence="2">
        <text>1,4-dihydroxy-2-naphthoyl-CoA + H2O = 1,4-dihydroxy-2-naphthoate + CoA + H(+)</text>
        <dbReference type="Rhea" id="RHEA:26309"/>
        <dbReference type="ChEBI" id="CHEBI:11173"/>
        <dbReference type="ChEBI" id="CHEBI:15377"/>
        <dbReference type="ChEBI" id="CHEBI:15378"/>
        <dbReference type="ChEBI" id="CHEBI:57287"/>
        <dbReference type="ChEBI" id="CHEBI:58897"/>
        <dbReference type="EC" id="3.1.2.28"/>
    </reaction>
</comment>
<comment type="pathway">
    <text evidence="2">Quinol/quinone metabolism; 1,4-dihydroxy-2-naphthoate biosynthesis; 1,4-dihydroxy-2-naphthoate from chorismate: step 7/7.</text>
</comment>
<dbReference type="UniPathway" id="UPA01057">
    <property type="reaction ID" value="UER01033"/>
</dbReference>
<organism evidence="3 4">
    <name type="scientific">Okeania hirsuta</name>
    <dbReference type="NCBI Taxonomy" id="1458930"/>
    <lineage>
        <taxon>Bacteria</taxon>
        <taxon>Bacillati</taxon>
        <taxon>Cyanobacteriota</taxon>
        <taxon>Cyanophyceae</taxon>
        <taxon>Oscillatoriophycideae</taxon>
        <taxon>Oscillatoriales</taxon>
        <taxon>Microcoleaceae</taxon>
        <taxon>Okeania</taxon>
    </lineage>
</organism>
<name>A0A3N6PZ69_9CYAN</name>
<comment type="caution">
    <text evidence="3">The sequence shown here is derived from an EMBL/GenBank/DDBJ whole genome shotgun (WGS) entry which is preliminary data.</text>
</comment>
<dbReference type="UniPathway" id="UPA00995"/>
<dbReference type="EC" id="3.1.2.28" evidence="2"/>
<comment type="similarity">
    <text evidence="2">Belongs to the 4-hydroxybenzoyl-CoA thioesterase family. DHNA-CoA hydrolase subfamily.</text>
</comment>
<dbReference type="RefSeq" id="WP_124154418.1">
    <property type="nucleotide sequence ID" value="NZ_CAWOLW010000179.1"/>
</dbReference>
<evidence type="ECO:0000256" key="1">
    <source>
        <dbReference type="ARBA" id="ARBA00022801"/>
    </source>
</evidence>
<keyword evidence="4" id="KW-1185">Reference proteome</keyword>
<dbReference type="Gene3D" id="3.10.129.10">
    <property type="entry name" value="Hotdog Thioesterase"/>
    <property type="match status" value="1"/>
</dbReference>
<sequence length="146" mass="17135">MSFYYTRIVHFQDTDAAGVVYFANVLAMCHEAYEASLGEFGINLKVFFSNQEMAIPIIHANVDFRRPMFCGDELTIELMPKNWGDDEFEIFYQVFLKEAGDKWVARAITKHVCIHPQSRSRQKLSDEMRKWLLSFPSYSKINNEYK</sequence>
<dbReference type="HAMAP" id="MF_02101">
    <property type="entry name" value="DHNA_CoA_hydrolase"/>
    <property type="match status" value="1"/>
</dbReference>
<dbReference type="GO" id="GO:0047617">
    <property type="term" value="F:fatty acyl-CoA hydrolase activity"/>
    <property type="evidence" value="ECO:0007669"/>
    <property type="project" value="TreeGrafter"/>
</dbReference>
<dbReference type="EMBL" id="RCBY01000026">
    <property type="protein sequence ID" value="RQH49134.1"/>
    <property type="molecule type" value="Genomic_DNA"/>
</dbReference>
<protein>
    <recommendedName>
        <fullName evidence="2">1,4-dihydroxy-2-naphthoyl-CoA hydrolase</fullName>
        <shortName evidence="2">DHNA-CoA hydrolase</shortName>
        <ecNumber evidence="2">3.1.2.28</ecNumber>
    </recommendedName>
    <alternativeName>
        <fullName evidence="2">DHNA-CoA thioesterase</fullName>
    </alternativeName>
</protein>
<keyword evidence="1 2" id="KW-0378">Hydrolase</keyword>
<dbReference type="GO" id="GO:0042372">
    <property type="term" value="P:phylloquinone biosynthetic process"/>
    <property type="evidence" value="ECO:0007669"/>
    <property type="project" value="UniProtKB-UniRule"/>
</dbReference>
<gene>
    <name evidence="3" type="ORF">D5R40_07075</name>
</gene>
<dbReference type="InterPro" id="IPR029069">
    <property type="entry name" value="HotDog_dom_sf"/>
</dbReference>
<dbReference type="CDD" id="cd00586">
    <property type="entry name" value="4HBT"/>
    <property type="match status" value="1"/>
</dbReference>
<comment type="pathway">
    <text evidence="2">Cofactor biosynthesis; phylloquinone biosynthesis.</text>
</comment>
<dbReference type="PANTHER" id="PTHR31793">
    <property type="entry name" value="4-HYDROXYBENZOYL-COA THIOESTERASE FAMILY MEMBER"/>
    <property type="match status" value="1"/>
</dbReference>
<dbReference type="PANTHER" id="PTHR31793:SF37">
    <property type="entry name" value="ACYL-COA THIOESTER HYDROLASE YBGC"/>
    <property type="match status" value="1"/>
</dbReference>
<dbReference type="OrthoDB" id="9800856at2"/>
<dbReference type="AlphaFoldDB" id="A0A3N6PZ69"/>
<dbReference type="GO" id="GO:0061522">
    <property type="term" value="F:1,4-dihydroxy-2-naphthoyl-CoA thioesterase activity"/>
    <property type="evidence" value="ECO:0007669"/>
    <property type="project" value="UniProtKB-EC"/>
</dbReference>
<dbReference type="InterPro" id="IPR022829">
    <property type="entry name" value="DHNA_CoA_hydrolase"/>
</dbReference>
<evidence type="ECO:0000313" key="3">
    <source>
        <dbReference type="EMBL" id="RQH49134.1"/>
    </source>
</evidence>
<evidence type="ECO:0000256" key="2">
    <source>
        <dbReference type="HAMAP-Rule" id="MF_02101"/>
    </source>
</evidence>
<reference evidence="3 4" key="1">
    <citation type="journal article" date="2018" name="ACS Chem. Biol.">
        <title>Ketoreductase domain dysfunction expands chemodiversity: malyngamide biosynthesis in the cyanobacterium Okeania hirsuta.</title>
        <authorList>
            <person name="Moss N.A."/>
            <person name="Leao T."/>
            <person name="Rankin M."/>
            <person name="McCullough T.M."/>
            <person name="Qu P."/>
            <person name="Korobeynikov A."/>
            <person name="Smith J.L."/>
            <person name="Gerwick L."/>
            <person name="Gerwick W.H."/>
        </authorList>
    </citation>
    <scope>NUCLEOTIDE SEQUENCE [LARGE SCALE GENOMIC DNA]</scope>
    <source>
        <strain evidence="3 4">PAB10Feb10-1</strain>
    </source>
</reference>
<feature type="active site" evidence="2">
    <location>
        <position position="15"/>
    </location>
</feature>
<evidence type="ECO:0000313" key="4">
    <source>
        <dbReference type="Proteomes" id="UP000269154"/>
    </source>
</evidence>